<evidence type="ECO:0000313" key="3">
    <source>
        <dbReference type="Proteomes" id="UP001212152"/>
    </source>
</evidence>
<gene>
    <name evidence="2" type="ORF">HDU87_008106</name>
</gene>
<feature type="compositionally biased region" description="Polar residues" evidence="1">
    <location>
        <begin position="24"/>
        <end position="43"/>
    </location>
</feature>
<comment type="caution">
    <text evidence="2">The sequence shown here is derived from an EMBL/GenBank/DDBJ whole genome shotgun (WGS) entry which is preliminary data.</text>
</comment>
<evidence type="ECO:0000313" key="2">
    <source>
        <dbReference type="EMBL" id="KAJ3182767.1"/>
    </source>
</evidence>
<dbReference type="AlphaFoldDB" id="A0AAD5XQ64"/>
<feature type="region of interest" description="Disordered" evidence="1">
    <location>
        <begin position="184"/>
        <end position="211"/>
    </location>
</feature>
<protein>
    <submittedName>
        <fullName evidence="2">Uncharacterized protein</fullName>
    </submittedName>
</protein>
<dbReference type="EMBL" id="JADGJQ010000008">
    <property type="protein sequence ID" value="KAJ3182767.1"/>
    <property type="molecule type" value="Genomic_DNA"/>
</dbReference>
<dbReference type="Proteomes" id="UP001212152">
    <property type="component" value="Unassembled WGS sequence"/>
</dbReference>
<name>A0AAD5XQ64_9FUNG</name>
<feature type="compositionally biased region" description="Basic and acidic residues" evidence="1">
    <location>
        <begin position="61"/>
        <end position="71"/>
    </location>
</feature>
<sequence length="239" mass="25921">MAPRKAAAKNTRVKSDESSPHDPLTTTADSPPSSNEIPTTTTPCDVVQKPKAAPKPRKRKSTDESSGDPKPKKPRARPAKKDSATDNDVKTEQKTPAGSKSDGSKPTFSMPEIMTRIGSNAEAWIVDQFVKQNMAGQTMNVRKVYEDYIARFSLQYDEFHHAHKHSLRHKVNRAVAAMKAATPLAPAPDTKPAEPGVKAQVDHQDHDGDDENFDAAALDAMLADLVQGTEATPEVSCEA</sequence>
<keyword evidence="3" id="KW-1185">Reference proteome</keyword>
<feature type="region of interest" description="Disordered" evidence="1">
    <location>
        <begin position="1"/>
        <end position="110"/>
    </location>
</feature>
<evidence type="ECO:0000256" key="1">
    <source>
        <dbReference type="SAM" id="MobiDB-lite"/>
    </source>
</evidence>
<feature type="compositionally biased region" description="Basic and acidic residues" evidence="1">
    <location>
        <begin position="79"/>
        <end position="93"/>
    </location>
</feature>
<reference evidence="2" key="1">
    <citation type="submission" date="2020-05" db="EMBL/GenBank/DDBJ databases">
        <title>Phylogenomic resolution of chytrid fungi.</title>
        <authorList>
            <person name="Stajich J.E."/>
            <person name="Amses K."/>
            <person name="Simmons R."/>
            <person name="Seto K."/>
            <person name="Myers J."/>
            <person name="Bonds A."/>
            <person name="Quandt C.A."/>
            <person name="Barry K."/>
            <person name="Liu P."/>
            <person name="Grigoriev I."/>
            <person name="Longcore J.E."/>
            <person name="James T.Y."/>
        </authorList>
    </citation>
    <scope>NUCLEOTIDE SEQUENCE</scope>
    <source>
        <strain evidence="2">JEL0379</strain>
    </source>
</reference>
<proteinExistence type="predicted"/>
<organism evidence="2 3">
    <name type="scientific">Geranomyces variabilis</name>
    <dbReference type="NCBI Taxonomy" id="109894"/>
    <lineage>
        <taxon>Eukaryota</taxon>
        <taxon>Fungi</taxon>
        <taxon>Fungi incertae sedis</taxon>
        <taxon>Chytridiomycota</taxon>
        <taxon>Chytridiomycota incertae sedis</taxon>
        <taxon>Chytridiomycetes</taxon>
        <taxon>Spizellomycetales</taxon>
        <taxon>Powellomycetaceae</taxon>
        <taxon>Geranomyces</taxon>
    </lineage>
</organism>
<accession>A0AAD5XQ64</accession>